<evidence type="ECO:0000256" key="5">
    <source>
        <dbReference type="ARBA" id="ARBA00019465"/>
    </source>
</evidence>
<dbReference type="EC" id="1.1.1.169" evidence="4 11"/>
<evidence type="ECO:0000256" key="4">
    <source>
        <dbReference type="ARBA" id="ARBA00013014"/>
    </source>
</evidence>
<dbReference type="InterPro" id="IPR003710">
    <property type="entry name" value="ApbA"/>
</dbReference>
<comment type="similarity">
    <text evidence="3 11">Belongs to the ketopantoate reductase family.</text>
</comment>
<keyword evidence="6 11" id="KW-0566">Pantothenate biosynthesis</keyword>
<dbReference type="Pfam" id="PF02558">
    <property type="entry name" value="ApbA"/>
    <property type="match status" value="1"/>
</dbReference>
<comment type="catalytic activity">
    <reaction evidence="10 11">
        <text>(R)-pantoate + NADP(+) = 2-dehydropantoate + NADPH + H(+)</text>
        <dbReference type="Rhea" id="RHEA:16233"/>
        <dbReference type="ChEBI" id="CHEBI:11561"/>
        <dbReference type="ChEBI" id="CHEBI:15378"/>
        <dbReference type="ChEBI" id="CHEBI:15980"/>
        <dbReference type="ChEBI" id="CHEBI:57783"/>
        <dbReference type="ChEBI" id="CHEBI:58349"/>
        <dbReference type="EC" id="1.1.1.169"/>
    </reaction>
</comment>
<feature type="domain" description="Ketopantoate reductase N-terminal" evidence="12">
    <location>
        <begin position="16"/>
        <end position="157"/>
    </location>
</feature>
<dbReference type="Pfam" id="PF08546">
    <property type="entry name" value="ApbA_C"/>
    <property type="match status" value="1"/>
</dbReference>
<evidence type="ECO:0000313" key="14">
    <source>
        <dbReference type="EMBL" id="RXW31720.1"/>
    </source>
</evidence>
<gene>
    <name evidence="14" type="ORF">C1706_11275</name>
</gene>
<dbReference type="InterPro" id="IPR050838">
    <property type="entry name" value="Ketopantoate_reductase"/>
</dbReference>
<comment type="function">
    <text evidence="1 11">Catalyzes the NADPH-dependent reduction of ketopantoate into pantoic acid.</text>
</comment>
<dbReference type="GO" id="GO:0015940">
    <property type="term" value="P:pantothenate biosynthetic process"/>
    <property type="evidence" value="ECO:0007669"/>
    <property type="project" value="UniProtKB-UniPathway"/>
</dbReference>
<dbReference type="NCBIfam" id="TIGR00745">
    <property type="entry name" value="apbA_panE"/>
    <property type="match status" value="1"/>
</dbReference>
<dbReference type="GO" id="GO:0008677">
    <property type="term" value="F:2-dehydropantoate 2-reductase activity"/>
    <property type="evidence" value="ECO:0007669"/>
    <property type="project" value="UniProtKB-EC"/>
</dbReference>
<evidence type="ECO:0000256" key="8">
    <source>
        <dbReference type="ARBA" id="ARBA00023002"/>
    </source>
</evidence>
<dbReference type="PANTHER" id="PTHR43765:SF2">
    <property type="entry name" value="2-DEHYDROPANTOATE 2-REDUCTASE"/>
    <property type="match status" value="1"/>
</dbReference>
<evidence type="ECO:0000313" key="15">
    <source>
        <dbReference type="Proteomes" id="UP000290624"/>
    </source>
</evidence>
<dbReference type="InterPro" id="IPR008927">
    <property type="entry name" value="6-PGluconate_DH-like_C_sf"/>
</dbReference>
<keyword evidence="8 11" id="KW-0560">Oxidoreductase</keyword>
<name>A0A4Q2EDS2_9ACTN</name>
<evidence type="ECO:0000256" key="3">
    <source>
        <dbReference type="ARBA" id="ARBA00007870"/>
    </source>
</evidence>
<dbReference type="InterPro" id="IPR013328">
    <property type="entry name" value="6PGD_dom2"/>
</dbReference>
<dbReference type="GO" id="GO:0050661">
    <property type="term" value="F:NADP binding"/>
    <property type="evidence" value="ECO:0007669"/>
    <property type="project" value="TreeGrafter"/>
</dbReference>
<sequence>MVTEQQPSSFRERKRVGVVGPGAIGTTVSALLHEAGNTPTLYGRTPRTELTLIDGDRRIVVPGPVRTDPAAQPEKADVLFLAVKATQTAAAAPWLRALCAPGTVVCVLQNGVEQIAAVRPHVPEGVEVVPAVVWFPAQSQEDGTILLRGEPRLTLPASPEAERIADVLRDTRCQVELAGDFTTLAWRKLLQNAAAGLMALTGRRAGVFTRPDFADLTLDYLKECLAVSHAEGAALSDDVPAAILARFQAFPADMSTSILTDREAGRPLEWGIRNGVISRLARRHDIHTPISDAITALLAATSDGPG</sequence>
<evidence type="ECO:0000256" key="7">
    <source>
        <dbReference type="ARBA" id="ARBA00022857"/>
    </source>
</evidence>
<comment type="pathway">
    <text evidence="2 11">Cofactor biosynthesis; (R)-pantothenate biosynthesis; (R)-pantoate from 3-methyl-2-oxobutanoate: step 2/2.</text>
</comment>
<dbReference type="OrthoDB" id="8555723at2"/>
<keyword evidence="7 11" id="KW-0521">NADP</keyword>
<evidence type="ECO:0000256" key="6">
    <source>
        <dbReference type="ARBA" id="ARBA00022655"/>
    </source>
</evidence>
<dbReference type="Gene3D" id="1.10.1040.10">
    <property type="entry name" value="N-(1-d-carboxylethyl)-l-norvaline Dehydrogenase, domain 2"/>
    <property type="match status" value="1"/>
</dbReference>
<keyword evidence="15" id="KW-1185">Reference proteome</keyword>
<dbReference type="NCBIfam" id="NF009541">
    <property type="entry name" value="PRK12921.1-1"/>
    <property type="match status" value="1"/>
</dbReference>
<evidence type="ECO:0000256" key="2">
    <source>
        <dbReference type="ARBA" id="ARBA00004994"/>
    </source>
</evidence>
<dbReference type="Gene3D" id="3.40.50.720">
    <property type="entry name" value="NAD(P)-binding Rossmann-like Domain"/>
    <property type="match status" value="1"/>
</dbReference>
<dbReference type="AlphaFoldDB" id="A0A4Q2EDS2"/>
<dbReference type="Proteomes" id="UP000290624">
    <property type="component" value="Unassembled WGS sequence"/>
</dbReference>
<reference evidence="14 15" key="1">
    <citation type="submission" date="2018-01" db="EMBL/GenBank/DDBJ databases">
        <title>Lactibacter flavus gen. nov., sp. nov., a novel bacterium of the family Propionibacteriaceae isolated from raw milk and dairy products.</title>
        <authorList>
            <person name="Wenning M."/>
            <person name="Breitenwieser F."/>
            <person name="Huptas C."/>
            <person name="von Neubeck M."/>
            <person name="Busse H.-J."/>
            <person name="Scherer S."/>
        </authorList>
    </citation>
    <scope>NUCLEOTIDE SEQUENCE [LARGE SCALE GENOMIC DNA]</scope>
    <source>
        <strain evidence="14 15">VG341</strain>
    </source>
</reference>
<dbReference type="InterPro" id="IPR013752">
    <property type="entry name" value="KPA_reductase"/>
</dbReference>
<proteinExistence type="inferred from homology"/>
<dbReference type="UniPathway" id="UPA00028">
    <property type="reaction ID" value="UER00004"/>
</dbReference>
<accession>A0A4Q2EDS2</accession>
<dbReference type="SUPFAM" id="SSF48179">
    <property type="entry name" value="6-phosphogluconate dehydrogenase C-terminal domain-like"/>
    <property type="match status" value="1"/>
</dbReference>
<dbReference type="GO" id="GO:0005737">
    <property type="term" value="C:cytoplasm"/>
    <property type="evidence" value="ECO:0007669"/>
    <property type="project" value="TreeGrafter"/>
</dbReference>
<dbReference type="EMBL" id="PPCV01000007">
    <property type="protein sequence ID" value="RXW31720.1"/>
    <property type="molecule type" value="Genomic_DNA"/>
</dbReference>
<feature type="domain" description="Ketopantoate reductase C-terminal" evidence="13">
    <location>
        <begin position="181"/>
        <end position="300"/>
    </location>
</feature>
<comment type="caution">
    <text evidence="14">The sequence shown here is derived from an EMBL/GenBank/DDBJ whole genome shotgun (WGS) entry which is preliminary data.</text>
</comment>
<evidence type="ECO:0000256" key="1">
    <source>
        <dbReference type="ARBA" id="ARBA00002919"/>
    </source>
</evidence>
<evidence type="ECO:0000256" key="11">
    <source>
        <dbReference type="RuleBase" id="RU362068"/>
    </source>
</evidence>
<evidence type="ECO:0000256" key="10">
    <source>
        <dbReference type="ARBA" id="ARBA00048793"/>
    </source>
</evidence>
<dbReference type="RefSeq" id="WP_013162141.1">
    <property type="nucleotide sequence ID" value="NZ_PPCV01000007.1"/>
</dbReference>
<dbReference type="InterPro" id="IPR036291">
    <property type="entry name" value="NAD(P)-bd_dom_sf"/>
</dbReference>
<protein>
    <recommendedName>
        <fullName evidence="5 11">2-dehydropantoate 2-reductase</fullName>
        <ecNumber evidence="4 11">1.1.1.169</ecNumber>
    </recommendedName>
    <alternativeName>
        <fullName evidence="9 11">Ketopantoate reductase</fullName>
    </alternativeName>
</protein>
<evidence type="ECO:0000259" key="13">
    <source>
        <dbReference type="Pfam" id="PF08546"/>
    </source>
</evidence>
<dbReference type="SUPFAM" id="SSF51735">
    <property type="entry name" value="NAD(P)-binding Rossmann-fold domains"/>
    <property type="match status" value="1"/>
</dbReference>
<dbReference type="PANTHER" id="PTHR43765">
    <property type="entry name" value="2-DEHYDROPANTOATE 2-REDUCTASE-RELATED"/>
    <property type="match status" value="1"/>
</dbReference>
<organism evidence="14 15">
    <name type="scientific">Propioniciclava flava</name>
    <dbReference type="NCBI Taxonomy" id="2072026"/>
    <lineage>
        <taxon>Bacteria</taxon>
        <taxon>Bacillati</taxon>
        <taxon>Actinomycetota</taxon>
        <taxon>Actinomycetes</taxon>
        <taxon>Propionibacteriales</taxon>
        <taxon>Propionibacteriaceae</taxon>
        <taxon>Propioniciclava</taxon>
    </lineage>
</organism>
<evidence type="ECO:0000259" key="12">
    <source>
        <dbReference type="Pfam" id="PF02558"/>
    </source>
</evidence>
<evidence type="ECO:0000256" key="9">
    <source>
        <dbReference type="ARBA" id="ARBA00032024"/>
    </source>
</evidence>
<dbReference type="NCBIfam" id="NF005091">
    <property type="entry name" value="PRK06522.2-2"/>
    <property type="match status" value="1"/>
</dbReference>
<dbReference type="InterPro" id="IPR013332">
    <property type="entry name" value="KPR_N"/>
</dbReference>